<evidence type="ECO:0000313" key="11">
    <source>
        <dbReference type="EMBL" id="CAB4896368.1"/>
    </source>
</evidence>
<feature type="transmembrane region" description="Helical" evidence="6">
    <location>
        <begin position="68"/>
        <end position="90"/>
    </location>
</feature>
<evidence type="ECO:0000256" key="3">
    <source>
        <dbReference type="ARBA" id="ARBA00022692"/>
    </source>
</evidence>
<dbReference type="SUPFAM" id="SSF103481">
    <property type="entry name" value="Multidrug resistance efflux transporter EmrE"/>
    <property type="match status" value="2"/>
</dbReference>
<evidence type="ECO:0000313" key="13">
    <source>
        <dbReference type="EMBL" id="CAB5070521.1"/>
    </source>
</evidence>
<evidence type="ECO:0000313" key="8">
    <source>
        <dbReference type="EMBL" id="CAB4583475.1"/>
    </source>
</evidence>
<evidence type="ECO:0000256" key="1">
    <source>
        <dbReference type="ARBA" id="ARBA00004651"/>
    </source>
</evidence>
<feature type="transmembrane region" description="Helical" evidence="6">
    <location>
        <begin position="151"/>
        <end position="171"/>
    </location>
</feature>
<dbReference type="InterPro" id="IPR051258">
    <property type="entry name" value="Diverse_Substrate_Transporter"/>
</dbReference>
<keyword evidence="4 6" id="KW-1133">Transmembrane helix</keyword>
<dbReference type="EMBL" id="CAFBQZ010000010">
    <property type="protein sequence ID" value="CAB5070521.1"/>
    <property type="molecule type" value="Genomic_DNA"/>
</dbReference>
<evidence type="ECO:0000256" key="5">
    <source>
        <dbReference type="ARBA" id="ARBA00023136"/>
    </source>
</evidence>
<dbReference type="EMBL" id="CAFBMI010000023">
    <property type="protein sequence ID" value="CAB4896368.1"/>
    <property type="molecule type" value="Genomic_DNA"/>
</dbReference>
<feature type="domain" description="EamA" evidence="7">
    <location>
        <begin position="152"/>
        <end position="296"/>
    </location>
</feature>
<name>A0A6J7PP77_9ZZZZ</name>
<keyword evidence="2" id="KW-1003">Cell membrane</keyword>
<dbReference type="EMBL" id="CAEZWS010000031">
    <property type="protein sequence ID" value="CAB4665462.1"/>
    <property type="molecule type" value="Genomic_DNA"/>
</dbReference>
<accession>A0A6J7PP77</accession>
<evidence type="ECO:0000259" key="7">
    <source>
        <dbReference type="Pfam" id="PF00892"/>
    </source>
</evidence>
<feature type="domain" description="EamA" evidence="7">
    <location>
        <begin position="7"/>
        <end position="141"/>
    </location>
</feature>
<feature type="transmembrane region" description="Helical" evidence="6">
    <location>
        <begin position="126"/>
        <end position="145"/>
    </location>
</feature>
<feature type="transmembrane region" description="Helical" evidence="6">
    <location>
        <begin position="183"/>
        <end position="204"/>
    </location>
</feature>
<evidence type="ECO:0000256" key="6">
    <source>
        <dbReference type="SAM" id="Phobius"/>
    </source>
</evidence>
<comment type="subcellular location">
    <subcellularLocation>
        <location evidence="1">Cell membrane</location>
        <topology evidence="1">Multi-pass membrane protein</topology>
    </subcellularLocation>
</comment>
<dbReference type="PANTHER" id="PTHR42920">
    <property type="entry name" value="OS03G0707200 PROTEIN-RELATED"/>
    <property type="match status" value="1"/>
</dbReference>
<keyword evidence="5 6" id="KW-0472">Membrane</keyword>
<dbReference type="Pfam" id="PF00892">
    <property type="entry name" value="EamA"/>
    <property type="match status" value="2"/>
</dbReference>
<dbReference type="InterPro" id="IPR037185">
    <property type="entry name" value="EmrE-like"/>
</dbReference>
<feature type="transmembrane region" description="Helical" evidence="6">
    <location>
        <begin position="35"/>
        <end position="56"/>
    </location>
</feature>
<dbReference type="PANTHER" id="PTHR42920:SF5">
    <property type="entry name" value="EAMA DOMAIN-CONTAINING PROTEIN"/>
    <property type="match status" value="1"/>
</dbReference>
<dbReference type="EMBL" id="CAEZXT010000002">
    <property type="protein sequence ID" value="CAB4687985.1"/>
    <property type="molecule type" value="Genomic_DNA"/>
</dbReference>
<feature type="transmembrane region" description="Helical" evidence="6">
    <location>
        <begin position="96"/>
        <end position="114"/>
    </location>
</feature>
<evidence type="ECO:0000256" key="4">
    <source>
        <dbReference type="ARBA" id="ARBA00022989"/>
    </source>
</evidence>
<dbReference type="InterPro" id="IPR000620">
    <property type="entry name" value="EamA_dom"/>
</dbReference>
<protein>
    <submittedName>
        <fullName evidence="12">Unannotated protein</fullName>
    </submittedName>
</protein>
<evidence type="ECO:0000313" key="12">
    <source>
        <dbReference type="EMBL" id="CAB5006325.1"/>
    </source>
</evidence>
<evidence type="ECO:0000256" key="2">
    <source>
        <dbReference type="ARBA" id="ARBA00022475"/>
    </source>
</evidence>
<dbReference type="EMBL" id="CAEZUA010000011">
    <property type="protein sequence ID" value="CAB4583475.1"/>
    <property type="molecule type" value="Genomic_DNA"/>
</dbReference>
<reference evidence="12" key="1">
    <citation type="submission" date="2020-05" db="EMBL/GenBank/DDBJ databases">
        <authorList>
            <person name="Chiriac C."/>
            <person name="Salcher M."/>
            <person name="Ghai R."/>
            <person name="Kavagutti S V."/>
        </authorList>
    </citation>
    <scope>NUCLEOTIDE SEQUENCE</scope>
</reference>
<feature type="transmembrane region" description="Helical" evidence="6">
    <location>
        <begin position="282"/>
        <end position="298"/>
    </location>
</feature>
<feature type="transmembrane region" description="Helical" evidence="6">
    <location>
        <begin position="224"/>
        <end position="245"/>
    </location>
</feature>
<sequence length="306" mass="33733">MLRKFRAELFLILGACLFAFNGIVAKLVLTSGLSAWRLTQVRCTGAFIIIAFYVLLRNRQSLRVKKGEIAALAAYGAIGMAAVQVGYFIAISRMPVSISLIIEFTAPIWIVLYIRFVKKKFVPKLMWFSIALGFGGLFLVARVWQGLTLDGIGVIAAFLDAFALAGYFLLGEKLGAKRSTESLTVWGFGFATIVWLIITPIWSFPFGVFSENINLLGIFSHYNLPGWVLFLWIVVMGTILPYILILHGIKELAAATSSVITMIEPVVAGGIAWVWLSETLKPVQLVGGVFVFMGIIAAERARRSTR</sequence>
<evidence type="ECO:0000313" key="9">
    <source>
        <dbReference type="EMBL" id="CAB4665462.1"/>
    </source>
</evidence>
<keyword evidence="3 6" id="KW-0812">Transmembrane</keyword>
<organism evidence="12">
    <name type="scientific">freshwater metagenome</name>
    <dbReference type="NCBI Taxonomy" id="449393"/>
    <lineage>
        <taxon>unclassified sequences</taxon>
        <taxon>metagenomes</taxon>
        <taxon>ecological metagenomes</taxon>
    </lineage>
</organism>
<proteinExistence type="predicted"/>
<gene>
    <name evidence="8" type="ORF">UFOPK1773_00314</name>
    <name evidence="9" type="ORF">UFOPK2288_00738</name>
    <name evidence="10" type="ORF">UFOPK2589_00072</name>
    <name evidence="11" type="ORF">UFOPK3558_00438</name>
    <name evidence="12" type="ORF">UFOPK4074_00393</name>
    <name evidence="13" type="ORF">UFOPK4372_00281</name>
</gene>
<dbReference type="EMBL" id="CAFBPG010000021">
    <property type="protein sequence ID" value="CAB5006325.1"/>
    <property type="molecule type" value="Genomic_DNA"/>
</dbReference>
<feature type="transmembrane region" description="Helical" evidence="6">
    <location>
        <begin position="252"/>
        <end position="276"/>
    </location>
</feature>
<dbReference type="AlphaFoldDB" id="A0A6J7PP77"/>
<evidence type="ECO:0000313" key="10">
    <source>
        <dbReference type="EMBL" id="CAB4687985.1"/>
    </source>
</evidence>
<dbReference type="GO" id="GO:0005886">
    <property type="term" value="C:plasma membrane"/>
    <property type="evidence" value="ECO:0007669"/>
    <property type="project" value="UniProtKB-SubCell"/>
</dbReference>